<dbReference type="AlphaFoldDB" id="A0A2S6Z7L3"/>
<proteinExistence type="predicted"/>
<name>A0A2S6Z7L3_9XANT</name>
<evidence type="ECO:0000313" key="1">
    <source>
        <dbReference type="EMBL" id="PPT77607.1"/>
    </source>
</evidence>
<gene>
    <name evidence="1" type="ORF">XaplCFBP3122_06220</name>
</gene>
<dbReference type="EMBL" id="MIGV01000004">
    <property type="protein sequence ID" value="PPT77607.1"/>
    <property type="molecule type" value="Genomic_DNA"/>
</dbReference>
<dbReference type="Gene3D" id="2.60.120.560">
    <property type="entry name" value="Exo-inulinase, domain 1"/>
    <property type="match status" value="1"/>
</dbReference>
<protein>
    <recommendedName>
        <fullName evidence="3">3-keto-disaccharide hydrolase domain-containing protein</fullName>
    </recommendedName>
</protein>
<reference evidence="1 2" key="1">
    <citation type="submission" date="2016-08" db="EMBL/GenBank/DDBJ databases">
        <title>Evolution of the type three secretion system and type three effector repertoires in Xanthomonas.</title>
        <authorList>
            <person name="Merda D."/>
            <person name="Briand M."/>
            <person name="Bosis E."/>
            <person name="Rousseau C."/>
            <person name="Portier P."/>
            <person name="Jacques M.-A."/>
            <person name="Fischer-Le Saux M."/>
        </authorList>
    </citation>
    <scope>NUCLEOTIDE SEQUENCE [LARGE SCALE GENOMIC DNA]</scope>
    <source>
        <strain evidence="1 2">CFBP 3122</strain>
    </source>
</reference>
<comment type="caution">
    <text evidence="1">The sequence shown here is derived from an EMBL/GenBank/DDBJ whole genome shotgun (WGS) entry which is preliminary data.</text>
</comment>
<evidence type="ECO:0008006" key="3">
    <source>
        <dbReference type="Google" id="ProtNLM"/>
    </source>
</evidence>
<organism evidence="1 2">
    <name type="scientific">Xanthomonas arboricola pv. populi</name>
    <dbReference type="NCBI Taxonomy" id="487823"/>
    <lineage>
        <taxon>Bacteria</taxon>
        <taxon>Pseudomonadati</taxon>
        <taxon>Pseudomonadota</taxon>
        <taxon>Gammaproteobacteria</taxon>
        <taxon>Lysobacterales</taxon>
        <taxon>Lysobacteraceae</taxon>
        <taxon>Xanthomonas</taxon>
    </lineage>
</organism>
<sequence length="210" mass="23516">MAASARNDDAKSYRRSGVELRDSTYLGAPAIELRMPASAYQDPAREQLSDRNFMAWLPVDFQDGTIEVEVASDLAEDAPAYARGFVGISFRIDAEGRFESVYLRPTNSTADDQERRNHSVQYAAYPEFRFDRLRREAPSRYEAYADLSLGRWIPMKLVVAGAQARLYLDGKSEPALVVNDLKLGPDQHGGVGIWIESGTVAHFRNLRVTP</sequence>
<accession>A0A2S6Z7L3</accession>
<dbReference type="Proteomes" id="UP000238270">
    <property type="component" value="Unassembled WGS sequence"/>
</dbReference>
<evidence type="ECO:0000313" key="2">
    <source>
        <dbReference type="Proteomes" id="UP000238270"/>
    </source>
</evidence>